<dbReference type="AlphaFoldDB" id="A0A2H3DBL5"/>
<feature type="coiled-coil region" evidence="1">
    <location>
        <begin position="145"/>
        <end position="179"/>
    </location>
</feature>
<evidence type="ECO:0000256" key="1">
    <source>
        <dbReference type="SAM" id="Coils"/>
    </source>
</evidence>
<dbReference type="InParanoid" id="A0A2H3DBL5"/>
<proteinExistence type="predicted"/>
<dbReference type="EMBL" id="KZ293658">
    <property type="protein sequence ID" value="PBK92631.1"/>
    <property type="molecule type" value="Genomic_DNA"/>
</dbReference>
<gene>
    <name evidence="2" type="ORF">ARMGADRAFT_1013186</name>
</gene>
<evidence type="ECO:0008006" key="4">
    <source>
        <dbReference type="Google" id="ProtNLM"/>
    </source>
</evidence>
<organism evidence="2 3">
    <name type="scientific">Armillaria gallica</name>
    <name type="common">Bulbous honey fungus</name>
    <name type="synonym">Armillaria bulbosa</name>
    <dbReference type="NCBI Taxonomy" id="47427"/>
    <lineage>
        <taxon>Eukaryota</taxon>
        <taxon>Fungi</taxon>
        <taxon>Dikarya</taxon>
        <taxon>Basidiomycota</taxon>
        <taxon>Agaricomycotina</taxon>
        <taxon>Agaricomycetes</taxon>
        <taxon>Agaricomycetidae</taxon>
        <taxon>Agaricales</taxon>
        <taxon>Marasmiineae</taxon>
        <taxon>Physalacriaceae</taxon>
        <taxon>Armillaria</taxon>
    </lineage>
</organism>
<evidence type="ECO:0000313" key="2">
    <source>
        <dbReference type="EMBL" id="PBK92631.1"/>
    </source>
</evidence>
<reference evidence="3" key="1">
    <citation type="journal article" date="2017" name="Nat. Ecol. Evol.">
        <title>Genome expansion and lineage-specific genetic innovations in the forest pathogenic fungi Armillaria.</title>
        <authorList>
            <person name="Sipos G."/>
            <person name="Prasanna A.N."/>
            <person name="Walter M.C."/>
            <person name="O'Connor E."/>
            <person name="Balint B."/>
            <person name="Krizsan K."/>
            <person name="Kiss B."/>
            <person name="Hess J."/>
            <person name="Varga T."/>
            <person name="Slot J."/>
            <person name="Riley R."/>
            <person name="Boka B."/>
            <person name="Rigling D."/>
            <person name="Barry K."/>
            <person name="Lee J."/>
            <person name="Mihaltcheva S."/>
            <person name="LaButti K."/>
            <person name="Lipzen A."/>
            <person name="Waldron R."/>
            <person name="Moloney N.M."/>
            <person name="Sperisen C."/>
            <person name="Kredics L."/>
            <person name="Vagvoelgyi C."/>
            <person name="Patrignani A."/>
            <person name="Fitzpatrick D."/>
            <person name="Nagy I."/>
            <person name="Doyle S."/>
            <person name="Anderson J.B."/>
            <person name="Grigoriev I.V."/>
            <person name="Gueldener U."/>
            <person name="Muensterkoetter M."/>
            <person name="Nagy L.G."/>
        </authorList>
    </citation>
    <scope>NUCLEOTIDE SEQUENCE [LARGE SCALE GENOMIC DNA]</scope>
    <source>
        <strain evidence="3">Ar21-2</strain>
    </source>
</reference>
<accession>A0A2H3DBL5</accession>
<name>A0A2H3DBL5_ARMGA</name>
<sequence>MSGIQRSPFYKEDGDFVFQLRSTLYKVEADTFLTQSRPLKAAIDRSVPNVGSSDSNPFQLNGEIIEQDDFDALIEFYYDPATADTREKCLSILSACLTLDLPETEATVQAILETIDSSGSGTRLSSTIPPVVVLNLPLAPVNAVNVKADKLLAKYQKRLRDLNNAQAAWKERLDRIREVRKRAINRRDGFRDFFQDVFRRHSESSDNAENFGT</sequence>
<keyword evidence="1" id="KW-0175">Coiled coil</keyword>
<evidence type="ECO:0000313" key="3">
    <source>
        <dbReference type="Proteomes" id="UP000217790"/>
    </source>
</evidence>
<dbReference type="Proteomes" id="UP000217790">
    <property type="component" value="Unassembled WGS sequence"/>
</dbReference>
<protein>
    <recommendedName>
        <fullName evidence="4">BTB domain-containing protein</fullName>
    </recommendedName>
</protein>
<dbReference type="OrthoDB" id="9997739at2759"/>
<keyword evidence="3" id="KW-1185">Reference proteome</keyword>